<dbReference type="HOGENOM" id="CLU_070017_0_0_7"/>
<dbReference type="PROSITE" id="PS50903">
    <property type="entry name" value="RUBREDOXIN_LIKE"/>
    <property type="match status" value="1"/>
</dbReference>
<dbReference type="AlphaFoldDB" id="I5B7E8"/>
<dbReference type="CDD" id="cd00729">
    <property type="entry name" value="rubredoxin_SM"/>
    <property type="match status" value="1"/>
</dbReference>
<evidence type="ECO:0000313" key="5">
    <source>
        <dbReference type="Proteomes" id="UP000005778"/>
    </source>
</evidence>
<dbReference type="Pfam" id="PF09990">
    <property type="entry name" value="DUF2231"/>
    <property type="match status" value="1"/>
</dbReference>
<dbReference type="Gene3D" id="2.20.28.10">
    <property type="match status" value="1"/>
</dbReference>
<evidence type="ECO:0000256" key="2">
    <source>
        <dbReference type="SAM" id="Phobius"/>
    </source>
</evidence>
<evidence type="ECO:0000256" key="1">
    <source>
        <dbReference type="SAM" id="MobiDB-lite"/>
    </source>
</evidence>
<proteinExistence type="predicted"/>
<dbReference type="InterPro" id="IPR048574">
    <property type="entry name" value="RUBY_RBDX"/>
</dbReference>
<feature type="transmembrane region" description="Helical" evidence="2">
    <location>
        <begin position="200"/>
        <end position="225"/>
    </location>
</feature>
<reference evidence="4 5" key="2">
    <citation type="submission" date="2012-02" db="EMBL/GenBank/DDBJ databases">
        <title>Improved High-Quality Draft sequence of Desulfobacter postgatei 2ac9.</title>
        <authorList>
            <consortium name="US DOE Joint Genome Institute"/>
            <person name="Lucas S."/>
            <person name="Han J."/>
            <person name="Lapidus A."/>
            <person name="Cheng J.-F."/>
            <person name="Goodwin L."/>
            <person name="Pitluck S."/>
            <person name="Peters L."/>
            <person name="Ovchinnikova G."/>
            <person name="Held B."/>
            <person name="Detter J.C."/>
            <person name="Han C."/>
            <person name="Tapia R."/>
            <person name="Land M."/>
            <person name="Hauser L."/>
            <person name="Kyrpides N."/>
            <person name="Ivanova N."/>
            <person name="Pagani I."/>
            <person name="Orellana R."/>
            <person name="Lovley D."/>
            <person name="Woyke T."/>
        </authorList>
    </citation>
    <scope>NUCLEOTIDE SEQUENCE [LARGE SCALE GENOMIC DNA]</scope>
    <source>
        <strain evidence="4 5">2ac9</strain>
    </source>
</reference>
<dbReference type="OrthoDB" id="9799749at2"/>
<reference evidence="4 5" key="1">
    <citation type="submission" date="2011-09" db="EMBL/GenBank/DDBJ databases">
        <authorList>
            <consortium name="US DOE Joint Genome Institute (JGI-PGF)"/>
            <person name="Lucas S."/>
            <person name="Han J."/>
            <person name="Lapidus A."/>
            <person name="Cheng J.-F."/>
            <person name="Goodwin L."/>
            <person name="Pitluck S."/>
            <person name="Peters L."/>
            <person name="Land M.L."/>
            <person name="Hauser L."/>
            <person name="Orellana R."/>
            <person name="Lovley D."/>
            <person name="Woyke T.J."/>
        </authorList>
    </citation>
    <scope>NUCLEOTIDE SEQUENCE [LARGE SCALE GENOMIC DNA]</scope>
    <source>
        <strain evidence="4 5">2ac9</strain>
    </source>
</reference>
<dbReference type="EMBL" id="CM001488">
    <property type="protein sequence ID" value="EIM65411.1"/>
    <property type="molecule type" value="Genomic_DNA"/>
</dbReference>
<keyword evidence="2" id="KW-0472">Membrane</keyword>
<sequence>MKKWQCSVCKYIHTGDEPPEKCPVCGVSGDKFVPFEEEAGTDTPKVEPDADANKTEPPPKEPPAPNHSETSSASGLGKSDRAVVYLKKAGDLMVKHHAHPMSVHLPNGVIPVVAILIILAWFSGSDLMLKAGFINLVFVLIALPLVGLTGVLEWKKKYNQAQTTVFKIKICAAAVTAVCCIMSIIWYLVNPEVLGSSGAWLFVMINLLMLVAAGVAGHIGGKLVFKE</sequence>
<accession>I5B7E8</accession>
<dbReference type="InterPro" id="IPR024934">
    <property type="entry name" value="Rubredoxin-like_dom"/>
</dbReference>
<dbReference type="SUPFAM" id="SSF57802">
    <property type="entry name" value="Rubredoxin-like"/>
    <property type="match status" value="1"/>
</dbReference>
<evidence type="ECO:0000259" key="3">
    <source>
        <dbReference type="PROSITE" id="PS50903"/>
    </source>
</evidence>
<feature type="region of interest" description="Disordered" evidence="1">
    <location>
        <begin position="36"/>
        <end position="77"/>
    </location>
</feature>
<organism evidence="4 5">
    <name type="scientific">Desulfobacter postgatei 2ac9</name>
    <dbReference type="NCBI Taxonomy" id="879212"/>
    <lineage>
        <taxon>Bacteria</taxon>
        <taxon>Pseudomonadati</taxon>
        <taxon>Thermodesulfobacteriota</taxon>
        <taxon>Desulfobacteria</taxon>
        <taxon>Desulfobacterales</taxon>
        <taxon>Desulfobacteraceae</taxon>
        <taxon>Desulfobacter</taxon>
    </lineage>
</organism>
<evidence type="ECO:0000313" key="4">
    <source>
        <dbReference type="EMBL" id="EIM65411.1"/>
    </source>
</evidence>
<name>I5B7E8_9BACT</name>
<keyword evidence="2" id="KW-1133">Transmembrane helix</keyword>
<dbReference type="Pfam" id="PF21349">
    <property type="entry name" value="RUBY_RBDX"/>
    <property type="match status" value="1"/>
</dbReference>
<dbReference type="RefSeq" id="WP_004075585.1">
    <property type="nucleotide sequence ID" value="NZ_CM001488.1"/>
</dbReference>
<dbReference type="InterPro" id="IPR019251">
    <property type="entry name" value="DUF2231_TM"/>
</dbReference>
<feature type="compositionally biased region" description="Basic and acidic residues" evidence="1">
    <location>
        <begin position="44"/>
        <end position="59"/>
    </location>
</feature>
<keyword evidence="2" id="KW-0812">Transmembrane</keyword>
<protein>
    <recommendedName>
        <fullName evidence="3">Rubredoxin-like domain-containing protein</fullName>
    </recommendedName>
</protein>
<dbReference type="GO" id="GO:0005506">
    <property type="term" value="F:iron ion binding"/>
    <property type="evidence" value="ECO:0007669"/>
    <property type="project" value="InterPro"/>
</dbReference>
<gene>
    <name evidence="4" type="ORF">DespoDRAFT_03670</name>
</gene>
<dbReference type="eggNOG" id="COG1592">
    <property type="taxonomic scope" value="Bacteria"/>
</dbReference>
<feature type="domain" description="Rubredoxin-like" evidence="3">
    <location>
        <begin position="1"/>
        <end position="35"/>
    </location>
</feature>
<feature type="transmembrane region" description="Helical" evidence="2">
    <location>
        <begin position="103"/>
        <end position="122"/>
    </location>
</feature>
<feature type="transmembrane region" description="Helical" evidence="2">
    <location>
        <begin position="166"/>
        <end position="188"/>
    </location>
</feature>
<dbReference type="Proteomes" id="UP000005778">
    <property type="component" value="Chromosome"/>
</dbReference>
<dbReference type="eggNOG" id="COG4244">
    <property type="taxonomic scope" value="Bacteria"/>
</dbReference>
<feature type="transmembrane region" description="Helical" evidence="2">
    <location>
        <begin position="134"/>
        <end position="154"/>
    </location>
</feature>
<dbReference type="STRING" id="879212.DespoDRAFT_03670"/>
<keyword evidence="5" id="KW-1185">Reference proteome</keyword>